<protein>
    <submittedName>
        <fullName evidence="1">Putative prophage exported protein</fullName>
    </submittedName>
</protein>
<organism evidence="1">
    <name type="scientific">uncultured spirochete</name>
    <dbReference type="NCBI Taxonomy" id="156406"/>
    <lineage>
        <taxon>Bacteria</taxon>
        <taxon>Pseudomonadati</taxon>
        <taxon>Spirochaetota</taxon>
        <taxon>Spirochaetia</taxon>
        <taxon>Spirochaetales</taxon>
        <taxon>environmental samples</taxon>
    </lineage>
</organism>
<proteinExistence type="predicted"/>
<gene>
    <name evidence="1" type="ORF">SPIRO4BDMA_50618</name>
</gene>
<name>A0A3P3XT44_9SPIR</name>
<sequence length="229" mass="25984">MKKIKEFPGKSLFTVLMFVFAILSVYPQTPNQYHDLVAALQRAAAEKDDTQRLALYDALVRDFGIAEAPAATALTTPQEPSKWVFDQRADPLTDKQRYFFILTADSGANEYGDKPTLIVRSDGEDLELYINWKTYLGNDTDDYKYEGKYITTRVDSDQPTTSLWDNSTDSKASFCPWNDVPDLVRRMGEGTKFVARCTPYDANPITAVFDIRGLKAVSMPYNEALGWWK</sequence>
<dbReference type="EMBL" id="FWDO01000005">
    <property type="protein sequence ID" value="SLM19103.1"/>
    <property type="molecule type" value="Genomic_DNA"/>
</dbReference>
<dbReference type="AlphaFoldDB" id="A0A3P3XT44"/>
<accession>A0A3P3XT44</accession>
<reference evidence="1" key="1">
    <citation type="submission" date="2017-02" db="EMBL/GenBank/DDBJ databases">
        <authorList>
            <person name="Regsiter A."/>
            <person name="William W."/>
        </authorList>
    </citation>
    <scope>NUCLEOTIDE SEQUENCE</scope>
    <source>
        <strain evidence="1">BdmA 4</strain>
    </source>
</reference>
<evidence type="ECO:0000313" key="1">
    <source>
        <dbReference type="EMBL" id="SLM19103.1"/>
    </source>
</evidence>